<gene>
    <name evidence="1" type="ORF">MCMEM_1418</name>
</gene>
<dbReference type="KEGG" id="mmet:MCMEM_1418"/>
<dbReference type="Proteomes" id="UP000033048">
    <property type="component" value="Chromosome"/>
</dbReference>
<protein>
    <submittedName>
        <fullName evidence="1">Uncharacterized protein</fullName>
    </submittedName>
</protein>
<evidence type="ECO:0000313" key="1">
    <source>
        <dbReference type="EMBL" id="AKB85471.1"/>
    </source>
</evidence>
<dbReference type="HOGENOM" id="CLU_1559509_0_0_2"/>
<accession>A0A0E3SRE8</accession>
<organism evidence="1 2">
    <name type="scientific">Methanococcoides methylutens MM1</name>
    <dbReference type="NCBI Taxonomy" id="1434104"/>
    <lineage>
        <taxon>Archaea</taxon>
        <taxon>Methanobacteriati</taxon>
        <taxon>Methanobacteriota</taxon>
        <taxon>Stenosarchaea group</taxon>
        <taxon>Methanomicrobia</taxon>
        <taxon>Methanosarcinales</taxon>
        <taxon>Methanosarcinaceae</taxon>
        <taxon>Methanococcoides</taxon>
    </lineage>
</organism>
<keyword evidence="2" id="KW-1185">Reference proteome</keyword>
<evidence type="ECO:0000313" key="2">
    <source>
        <dbReference type="Proteomes" id="UP000033048"/>
    </source>
</evidence>
<dbReference type="AlphaFoldDB" id="A0A0E3SRE8"/>
<name>A0A0E3SRE8_METMT</name>
<sequence length="171" mass="19284">MSPLGFGKKHNAGMKRALRSDILISFLTNREYDWPKNNLKLIHRGEIIGEDISDPDEINRLKQSEHHLFGNIVIYSHKFEKFKEACEPPVMHINANPCPEIEEIAPVSEAIIASPSRLTDKYIKSKINSRNEIHIGSFLVGVNLDNTSLEKSSNELDATLTGMSRPCIQFA</sequence>
<proteinExistence type="predicted"/>
<reference evidence="1 2" key="1">
    <citation type="submission" date="2014-07" db="EMBL/GenBank/DDBJ databases">
        <title>Methanogenic archaea and the global carbon cycle.</title>
        <authorList>
            <person name="Henriksen J.R."/>
            <person name="Luke J."/>
            <person name="Reinhart S."/>
            <person name="Benedict M.N."/>
            <person name="Youngblut N.D."/>
            <person name="Metcalf M.E."/>
            <person name="Whitaker R.J."/>
            <person name="Metcalf W.W."/>
        </authorList>
    </citation>
    <scope>NUCLEOTIDE SEQUENCE [LARGE SCALE GENOMIC DNA]</scope>
    <source>
        <strain evidence="1 2">MM1</strain>
    </source>
</reference>
<dbReference type="EMBL" id="CP009518">
    <property type="protein sequence ID" value="AKB85471.1"/>
    <property type="molecule type" value="Genomic_DNA"/>
</dbReference>